<feature type="domain" description="HTH cro/C1-type" evidence="1">
    <location>
        <begin position="15"/>
        <end position="69"/>
    </location>
</feature>
<proteinExistence type="predicted"/>
<dbReference type="Pfam" id="PF01381">
    <property type="entry name" value="HTH_3"/>
    <property type="match status" value="1"/>
</dbReference>
<dbReference type="InterPro" id="IPR001387">
    <property type="entry name" value="Cro/C1-type_HTH"/>
</dbReference>
<dbReference type="AlphaFoldDB" id="A0AAW9HCR2"/>
<evidence type="ECO:0000259" key="1">
    <source>
        <dbReference type="PROSITE" id="PS50943"/>
    </source>
</evidence>
<evidence type="ECO:0000313" key="2">
    <source>
        <dbReference type="EMBL" id="MDY5140764.1"/>
    </source>
</evidence>
<dbReference type="SMART" id="SM00530">
    <property type="entry name" value="HTH_XRE"/>
    <property type="match status" value="1"/>
</dbReference>
<dbReference type="EMBL" id="JAWNFV010000010">
    <property type="protein sequence ID" value="MDY5140764.1"/>
    <property type="molecule type" value="Genomic_DNA"/>
</dbReference>
<dbReference type="SUPFAM" id="SSF47413">
    <property type="entry name" value="lambda repressor-like DNA-binding domains"/>
    <property type="match status" value="1"/>
</dbReference>
<dbReference type="Gene3D" id="1.10.260.40">
    <property type="entry name" value="lambda repressor-like DNA-binding domains"/>
    <property type="match status" value="1"/>
</dbReference>
<gene>
    <name evidence="2" type="ORF">R6G74_05480</name>
</gene>
<reference evidence="2" key="1">
    <citation type="submission" date="2023-10" db="EMBL/GenBank/DDBJ databases">
        <title>Whole Genome based description of the genera Actinobaculum and Actinotignum reveals a complex phylogenetic relationship within the species included in the genus Actinotignum.</title>
        <authorList>
            <person name="Jensen C.S."/>
            <person name="Dargis R."/>
            <person name="Kemp M."/>
            <person name="Christensen J.J."/>
        </authorList>
    </citation>
    <scope>NUCLEOTIDE SEQUENCE</scope>
    <source>
        <strain evidence="2">SLA_B245</strain>
    </source>
</reference>
<dbReference type="CDD" id="cd00093">
    <property type="entry name" value="HTH_XRE"/>
    <property type="match status" value="1"/>
</dbReference>
<dbReference type="GO" id="GO:0003677">
    <property type="term" value="F:DNA binding"/>
    <property type="evidence" value="ECO:0007669"/>
    <property type="project" value="InterPro"/>
</dbReference>
<name>A0AAW9HCR2_9ACTO</name>
<protein>
    <submittedName>
        <fullName evidence="2">Helix-turn-helix domain-containing protein</fullName>
    </submittedName>
</protein>
<accession>A0AAW9HCR2</accession>
<sequence>MELVNDYTLAVGQQVKKYRTHQGLTREALAAMAQLPLDAVVKLESGMGDVEGAVLYQLSVALGVSIESLLSLADVSDKVSYATCSGIDKSDVEKMRDAALGYFADLELVSSAS</sequence>
<comment type="caution">
    <text evidence="2">The sequence shown here is derived from an EMBL/GenBank/DDBJ whole genome shotgun (WGS) entry which is preliminary data.</text>
</comment>
<dbReference type="Proteomes" id="UP001288320">
    <property type="component" value="Unassembled WGS sequence"/>
</dbReference>
<dbReference type="RefSeq" id="WP_026428456.1">
    <property type="nucleotide sequence ID" value="NZ_JASOHK010000002.1"/>
</dbReference>
<organism evidence="2 3">
    <name type="scientific">Actinotignum timonense</name>
    <dbReference type="NCBI Taxonomy" id="1870995"/>
    <lineage>
        <taxon>Bacteria</taxon>
        <taxon>Bacillati</taxon>
        <taxon>Actinomycetota</taxon>
        <taxon>Actinomycetes</taxon>
        <taxon>Actinomycetales</taxon>
        <taxon>Actinomycetaceae</taxon>
        <taxon>Actinotignum</taxon>
    </lineage>
</organism>
<dbReference type="PROSITE" id="PS50943">
    <property type="entry name" value="HTH_CROC1"/>
    <property type="match status" value="1"/>
</dbReference>
<dbReference type="InterPro" id="IPR010982">
    <property type="entry name" value="Lambda_DNA-bd_dom_sf"/>
</dbReference>
<dbReference type="GeneID" id="81700918"/>
<evidence type="ECO:0000313" key="3">
    <source>
        <dbReference type="Proteomes" id="UP001288320"/>
    </source>
</evidence>